<dbReference type="InterPro" id="IPR013341">
    <property type="entry name" value="Mandelate_racemase_N_dom"/>
</dbReference>
<keyword evidence="10" id="KW-1185">Reference proteome</keyword>
<evidence type="ECO:0000256" key="6">
    <source>
        <dbReference type="ARBA" id="ARBA00029491"/>
    </source>
</evidence>
<keyword evidence="4 7" id="KW-0460">Magnesium</keyword>
<comment type="pathway">
    <text evidence="7">Quinol/quinone metabolism; 1,4-dihydroxy-2-naphthoate biosynthesis; 1,4-dihydroxy-2-naphthoate from chorismate: step 4/7.</text>
</comment>
<dbReference type="CDD" id="cd03317">
    <property type="entry name" value="NAAAR"/>
    <property type="match status" value="1"/>
</dbReference>
<dbReference type="InterPro" id="IPR036849">
    <property type="entry name" value="Enolase-like_C_sf"/>
</dbReference>
<dbReference type="Pfam" id="PF02746">
    <property type="entry name" value="MR_MLE_N"/>
    <property type="match status" value="1"/>
</dbReference>
<dbReference type="SFLD" id="SFLDS00001">
    <property type="entry name" value="Enolase"/>
    <property type="match status" value="1"/>
</dbReference>
<dbReference type="InterPro" id="IPR047585">
    <property type="entry name" value="MenC"/>
</dbReference>
<dbReference type="HAMAP" id="MF_01933">
    <property type="entry name" value="MenC_2"/>
    <property type="match status" value="1"/>
</dbReference>
<dbReference type="PANTHER" id="PTHR48073:SF5">
    <property type="entry name" value="O-SUCCINYLBENZOATE SYNTHASE"/>
    <property type="match status" value="1"/>
</dbReference>
<evidence type="ECO:0000313" key="10">
    <source>
        <dbReference type="Proteomes" id="UP000252731"/>
    </source>
</evidence>
<protein>
    <recommendedName>
        <fullName evidence="6 7">o-succinylbenzoate synthase</fullName>
        <shortName evidence="7">OSB synthase</shortName>
        <shortName evidence="7">OSBS</shortName>
        <ecNumber evidence="6 7">4.2.1.113</ecNumber>
    </recommendedName>
    <alternativeName>
        <fullName evidence="7">4-(2'-carboxyphenyl)-4-oxybutyric acid synthase</fullName>
    </alternativeName>
    <alternativeName>
        <fullName evidence="7">o-succinylbenzoic acid synthase</fullName>
    </alternativeName>
</protein>
<evidence type="ECO:0000256" key="3">
    <source>
        <dbReference type="ARBA" id="ARBA00022723"/>
    </source>
</evidence>
<dbReference type="GO" id="GO:0043748">
    <property type="term" value="F:O-succinylbenzoate synthase activity"/>
    <property type="evidence" value="ECO:0007669"/>
    <property type="project" value="UniProtKB-EC"/>
</dbReference>
<dbReference type="SUPFAM" id="SSF51604">
    <property type="entry name" value="Enolase C-terminal domain-like"/>
    <property type="match status" value="1"/>
</dbReference>
<dbReference type="PANTHER" id="PTHR48073">
    <property type="entry name" value="O-SUCCINYLBENZOATE SYNTHASE-RELATED"/>
    <property type="match status" value="1"/>
</dbReference>
<keyword evidence="3 7" id="KW-0479">Metal-binding</keyword>
<reference evidence="9 10" key="1">
    <citation type="submission" date="2018-06" db="EMBL/GenBank/DDBJ databases">
        <title>Freshwater and sediment microbial communities from various areas in North America, analyzing microbe dynamics in response to fracking.</title>
        <authorList>
            <person name="Lamendella R."/>
        </authorList>
    </citation>
    <scope>NUCLEOTIDE SEQUENCE [LARGE SCALE GENOMIC DNA]</scope>
    <source>
        <strain evidence="9 10">14_TX</strain>
    </source>
</reference>
<sequence length="381" mass="42791">MKGIYIKEVVLHHTRVSLKAPFTTSFGTIQSKDVCIVEVIDESGISGWGETVTSNEPYYNEETTYTAVYMLKDFLIPRILQKKISHPKVIHNMLSFVRRNQIAKAALETAMWDVFAKKNGNSLSEVLGGIKKEIAVGKSIGIQETPDQLVEKVGMYVKEGFKKIKVKIAPGADIEYIGAVRKKYPDVPLMADANSAYTLEHIEHLKKLDKYNLMMIEQPLAHDDIIDHAILQKNISTPICLDESIHSYEDARKAIELGSCKIINIKIGRVGGLQESIRIHDLCKVHNIPVWCGGMLETGIARAHNIHMTALSNFTIPGDTAPSSHYWKDDIVKPEITMENGYIQVPEELGIGYEIDREKLKKILTRSERIYSIESTHPIPG</sequence>
<dbReference type="UniPathway" id="UPA00079"/>
<dbReference type="InterPro" id="IPR029065">
    <property type="entry name" value="Enolase_C-like"/>
</dbReference>
<dbReference type="NCBIfam" id="TIGR01928">
    <property type="entry name" value="menC_lowGC_arch"/>
    <property type="match status" value="1"/>
</dbReference>
<evidence type="ECO:0000256" key="1">
    <source>
        <dbReference type="ARBA" id="ARBA00001968"/>
    </source>
</evidence>
<evidence type="ECO:0000256" key="2">
    <source>
        <dbReference type="ARBA" id="ARBA00022428"/>
    </source>
</evidence>
<dbReference type="EMBL" id="QNSF01000052">
    <property type="protein sequence ID" value="RBP84857.1"/>
    <property type="molecule type" value="Genomic_DNA"/>
</dbReference>
<keyword evidence="5 7" id="KW-0456">Lyase</keyword>
<keyword evidence="2 7" id="KW-0474">Menaquinone biosynthesis</keyword>
<name>A0A366JDE2_CYTFI</name>
<feature type="active site" description="Proton donor" evidence="7">
    <location>
        <position position="167"/>
    </location>
</feature>
<dbReference type="Gene3D" id="3.20.20.120">
    <property type="entry name" value="Enolase-like C-terminal domain"/>
    <property type="match status" value="1"/>
</dbReference>
<dbReference type="InterPro" id="IPR029017">
    <property type="entry name" value="Enolase-like_N"/>
</dbReference>
<feature type="domain" description="Mandelate racemase/muconate lactonizing enzyme C-terminal" evidence="8">
    <location>
        <begin position="146"/>
        <end position="238"/>
    </location>
</feature>
<dbReference type="SFLD" id="SFLDG00180">
    <property type="entry name" value="muconate_cycloisomerase"/>
    <property type="match status" value="1"/>
</dbReference>
<dbReference type="GO" id="GO:0009234">
    <property type="term" value="P:menaquinone biosynthetic process"/>
    <property type="evidence" value="ECO:0007669"/>
    <property type="project" value="UniProtKB-UniRule"/>
</dbReference>
<dbReference type="Pfam" id="PF13378">
    <property type="entry name" value="MR_MLE_C"/>
    <property type="match status" value="1"/>
</dbReference>
<dbReference type="SMART" id="SM00922">
    <property type="entry name" value="MR_MLE"/>
    <property type="match status" value="1"/>
</dbReference>
<evidence type="ECO:0000313" key="9">
    <source>
        <dbReference type="EMBL" id="RBP84857.1"/>
    </source>
</evidence>
<dbReference type="GO" id="GO:0016854">
    <property type="term" value="F:racemase and epimerase activity"/>
    <property type="evidence" value="ECO:0007669"/>
    <property type="project" value="UniProtKB-ARBA"/>
</dbReference>
<dbReference type="InterPro" id="IPR010197">
    <property type="entry name" value="OSBS/NAAAR"/>
</dbReference>
<dbReference type="SFLD" id="SFLDF00009">
    <property type="entry name" value="o-succinylbenzoate_synthase"/>
    <property type="match status" value="1"/>
</dbReference>
<evidence type="ECO:0000256" key="5">
    <source>
        <dbReference type="ARBA" id="ARBA00023239"/>
    </source>
</evidence>
<dbReference type="Gene3D" id="3.30.390.10">
    <property type="entry name" value="Enolase-like, N-terminal domain"/>
    <property type="match status" value="1"/>
</dbReference>
<dbReference type="AlphaFoldDB" id="A0A366JDE2"/>
<comment type="function">
    <text evidence="7">Converts 2-succinyl-6-hydroxy-2,4-cyclohexadiene-1-carboxylate (SHCHC) to 2-succinylbenzoate (OSB).</text>
</comment>
<feature type="binding site" evidence="7">
    <location>
        <position position="192"/>
    </location>
    <ligand>
        <name>Mg(2+)</name>
        <dbReference type="ChEBI" id="CHEBI:18420"/>
    </ligand>
</feature>
<feature type="active site" description="Proton acceptor" evidence="7">
    <location>
        <position position="266"/>
    </location>
</feature>
<proteinExistence type="inferred from homology"/>
<evidence type="ECO:0000259" key="8">
    <source>
        <dbReference type="SMART" id="SM00922"/>
    </source>
</evidence>
<dbReference type="UniPathway" id="UPA01057">
    <property type="reaction ID" value="UER00165"/>
</dbReference>
<comment type="caution">
    <text evidence="9">The sequence shown here is derived from an EMBL/GenBank/DDBJ whole genome shotgun (WGS) entry which is preliminary data.</text>
</comment>
<comment type="cofactor">
    <cofactor evidence="1 7">
        <name>a divalent metal cation</name>
        <dbReference type="ChEBI" id="CHEBI:60240"/>
    </cofactor>
</comment>
<dbReference type="InterPro" id="IPR013342">
    <property type="entry name" value="Mandelate_racemase_C"/>
</dbReference>
<dbReference type="SUPFAM" id="SSF54826">
    <property type="entry name" value="Enolase N-terminal domain-like"/>
    <property type="match status" value="1"/>
</dbReference>
<gene>
    <name evidence="7" type="primary">menC</name>
    <name evidence="9" type="ORF">DFO70_1524</name>
</gene>
<comment type="pathway">
    <text evidence="7">Quinol/quinone metabolism; menaquinone biosynthesis.</text>
</comment>
<dbReference type="Proteomes" id="UP000252731">
    <property type="component" value="Unassembled WGS sequence"/>
</dbReference>
<accession>A0A366JDE2</accession>
<organism evidence="9 10">
    <name type="scientific">Cytobacillus firmus</name>
    <name type="common">Bacillus firmus</name>
    <dbReference type="NCBI Taxonomy" id="1399"/>
    <lineage>
        <taxon>Bacteria</taxon>
        <taxon>Bacillati</taxon>
        <taxon>Bacillota</taxon>
        <taxon>Bacilli</taxon>
        <taxon>Bacillales</taxon>
        <taxon>Bacillaceae</taxon>
        <taxon>Cytobacillus</taxon>
    </lineage>
</organism>
<evidence type="ECO:0000256" key="7">
    <source>
        <dbReference type="HAMAP-Rule" id="MF_01933"/>
    </source>
</evidence>
<feature type="binding site" evidence="7">
    <location>
        <position position="242"/>
    </location>
    <ligand>
        <name>Mg(2+)</name>
        <dbReference type="ChEBI" id="CHEBI:18420"/>
    </ligand>
</feature>
<dbReference type="RefSeq" id="WP_181782453.1">
    <property type="nucleotide sequence ID" value="NZ_QNSF01000052.1"/>
</dbReference>
<dbReference type="EC" id="4.2.1.113" evidence="6 7"/>
<comment type="similarity">
    <text evidence="7">Belongs to the mandelate racemase/muconate lactonizing enzyme family. MenC type 2 subfamily.</text>
</comment>
<dbReference type="GO" id="GO:0000287">
    <property type="term" value="F:magnesium ion binding"/>
    <property type="evidence" value="ECO:0007669"/>
    <property type="project" value="UniProtKB-UniRule"/>
</dbReference>
<comment type="catalytic activity">
    <reaction evidence="7">
        <text>(1R,6R)-6-hydroxy-2-succinyl-cyclohexa-2,4-diene-1-carboxylate = 2-succinylbenzoate + H2O</text>
        <dbReference type="Rhea" id="RHEA:10196"/>
        <dbReference type="ChEBI" id="CHEBI:15377"/>
        <dbReference type="ChEBI" id="CHEBI:18325"/>
        <dbReference type="ChEBI" id="CHEBI:58689"/>
        <dbReference type="EC" id="4.2.1.113"/>
    </reaction>
</comment>
<feature type="binding site" evidence="7">
    <location>
        <position position="217"/>
    </location>
    <ligand>
        <name>Mg(2+)</name>
        <dbReference type="ChEBI" id="CHEBI:18420"/>
    </ligand>
</feature>
<evidence type="ECO:0000256" key="4">
    <source>
        <dbReference type="ARBA" id="ARBA00022842"/>
    </source>
</evidence>